<protein>
    <submittedName>
        <fullName evidence="2">Aminoglycoside phosphotransferase family protein</fullName>
    </submittedName>
</protein>
<dbReference type="Gene3D" id="3.90.1200.10">
    <property type="match status" value="1"/>
</dbReference>
<feature type="domain" description="Aminoglycoside phosphotransferase" evidence="1">
    <location>
        <begin position="37"/>
        <end position="245"/>
    </location>
</feature>
<dbReference type="EMBL" id="BAAANY010000047">
    <property type="protein sequence ID" value="GAA1721549.1"/>
    <property type="molecule type" value="Genomic_DNA"/>
</dbReference>
<accession>A0ABN2JAV4</accession>
<gene>
    <name evidence="2" type="ORF">GCM10009765_82150</name>
</gene>
<dbReference type="RefSeq" id="WP_344315399.1">
    <property type="nucleotide sequence ID" value="NZ_BAAANY010000047.1"/>
</dbReference>
<sequence length="298" mass="33221">MADRAEFTEASTRATLESAAATVGIDANGAELLRLGSHAVYRLRDAIVARVARTAADVASYRREIGVADWLESVSYPAARAVHVDQPVVVDNRVVVFWQSISDRQDYGTPADVAHLVKQLHALDAPASLDLPQLEPFTRVMPRLDAAIGLDEADRAYLVERLPELQKAYAGLDFVLPAGVIHGDASVGNVILDQSRQPILLDLDGFAIGPREWDLVVTAMYYDSFGWHTKAEYDEFTKIYGFDIMAWPGYETLRSIREYLMVSWLSQKAGESEKFANEVRMRISSLRNGESRKGWNPY</sequence>
<dbReference type="Pfam" id="PF01636">
    <property type="entry name" value="APH"/>
    <property type="match status" value="1"/>
</dbReference>
<evidence type="ECO:0000313" key="3">
    <source>
        <dbReference type="Proteomes" id="UP001500618"/>
    </source>
</evidence>
<evidence type="ECO:0000313" key="2">
    <source>
        <dbReference type="EMBL" id="GAA1721549.1"/>
    </source>
</evidence>
<dbReference type="Proteomes" id="UP001500618">
    <property type="component" value="Unassembled WGS sequence"/>
</dbReference>
<comment type="caution">
    <text evidence="2">The sequence shown here is derived from an EMBL/GenBank/DDBJ whole genome shotgun (WGS) entry which is preliminary data.</text>
</comment>
<dbReference type="InterPro" id="IPR002575">
    <property type="entry name" value="Aminoglycoside_PTrfase"/>
</dbReference>
<name>A0ABN2JAV4_9ACTN</name>
<dbReference type="InterPro" id="IPR011009">
    <property type="entry name" value="Kinase-like_dom_sf"/>
</dbReference>
<keyword evidence="3" id="KW-1185">Reference proteome</keyword>
<proteinExistence type="predicted"/>
<evidence type="ECO:0000259" key="1">
    <source>
        <dbReference type="Pfam" id="PF01636"/>
    </source>
</evidence>
<dbReference type="SUPFAM" id="SSF56112">
    <property type="entry name" value="Protein kinase-like (PK-like)"/>
    <property type="match status" value="1"/>
</dbReference>
<organism evidence="2 3">
    <name type="scientific">Fodinicola feengrottensis</name>
    <dbReference type="NCBI Taxonomy" id="435914"/>
    <lineage>
        <taxon>Bacteria</taxon>
        <taxon>Bacillati</taxon>
        <taxon>Actinomycetota</taxon>
        <taxon>Actinomycetes</taxon>
        <taxon>Mycobacteriales</taxon>
        <taxon>Fodinicola</taxon>
    </lineage>
</organism>
<reference evidence="2 3" key="1">
    <citation type="journal article" date="2019" name="Int. J. Syst. Evol. Microbiol.">
        <title>The Global Catalogue of Microorganisms (GCM) 10K type strain sequencing project: providing services to taxonomists for standard genome sequencing and annotation.</title>
        <authorList>
            <consortium name="The Broad Institute Genomics Platform"/>
            <consortium name="The Broad Institute Genome Sequencing Center for Infectious Disease"/>
            <person name="Wu L."/>
            <person name="Ma J."/>
        </authorList>
    </citation>
    <scope>NUCLEOTIDE SEQUENCE [LARGE SCALE GENOMIC DNA]</scope>
    <source>
        <strain evidence="2 3">JCM 14718</strain>
    </source>
</reference>